<evidence type="ECO:0000259" key="7">
    <source>
        <dbReference type="SMART" id="SM00291"/>
    </source>
</evidence>
<dbReference type="VEuPathDB" id="FungiDB:MPH_08396"/>
<dbReference type="Proteomes" id="UP000007129">
    <property type="component" value="Unassembled WGS sequence"/>
</dbReference>
<dbReference type="AlphaFoldDB" id="K2RNM8"/>
<evidence type="ECO:0000256" key="4">
    <source>
        <dbReference type="ARBA" id="ARBA00022833"/>
    </source>
</evidence>
<dbReference type="Gene3D" id="3.30.60.90">
    <property type="match status" value="1"/>
</dbReference>
<dbReference type="GO" id="GO:0008270">
    <property type="term" value="F:zinc ion binding"/>
    <property type="evidence" value="ECO:0007669"/>
    <property type="project" value="UniProtKB-KW"/>
</dbReference>
<dbReference type="InterPro" id="IPR038305">
    <property type="entry name" value="HeLo_sf"/>
</dbReference>
<dbReference type="SUPFAM" id="SSF48403">
    <property type="entry name" value="Ankyrin repeat"/>
    <property type="match status" value="2"/>
</dbReference>
<feature type="repeat" description="ANK" evidence="6">
    <location>
        <begin position="918"/>
        <end position="950"/>
    </location>
</feature>
<feature type="repeat" description="ANK" evidence="6">
    <location>
        <begin position="951"/>
        <end position="983"/>
    </location>
</feature>
<protein>
    <submittedName>
        <fullName evidence="8">Zinc finger ZZ-type protein</fullName>
    </submittedName>
</protein>
<dbReference type="STRING" id="1126212.K2RNM8"/>
<evidence type="ECO:0000256" key="1">
    <source>
        <dbReference type="ARBA" id="ARBA00022723"/>
    </source>
</evidence>
<dbReference type="Pfam" id="PF00023">
    <property type="entry name" value="Ank"/>
    <property type="match status" value="1"/>
</dbReference>
<dbReference type="OrthoDB" id="539213at2759"/>
<dbReference type="eggNOG" id="KOG4177">
    <property type="taxonomic scope" value="Eukaryota"/>
</dbReference>
<dbReference type="SMART" id="SM00248">
    <property type="entry name" value="ANK"/>
    <property type="match status" value="13"/>
</dbReference>
<dbReference type="InterPro" id="IPR002110">
    <property type="entry name" value="Ankyrin_rpt"/>
</dbReference>
<name>K2RNM8_MACPH</name>
<dbReference type="PROSITE" id="PS50297">
    <property type="entry name" value="ANK_REP_REGION"/>
    <property type="match status" value="7"/>
</dbReference>
<feature type="domain" description="ZZ-type" evidence="7">
    <location>
        <begin position="1229"/>
        <end position="1271"/>
    </location>
</feature>
<dbReference type="InterPro" id="IPR050889">
    <property type="entry name" value="Dendritic_Spine_Reg/Scaffold"/>
</dbReference>
<organism evidence="8 9">
    <name type="scientific">Macrophomina phaseolina (strain MS6)</name>
    <name type="common">Charcoal rot fungus</name>
    <dbReference type="NCBI Taxonomy" id="1126212"/>
    <lineage>
        <taxon>Eukaryota</taxon>
        <taxon>Fungi</taxon>
        <taxon>Dikarya</taxon>
        <taxon>Ascomycota</taxon>
        <taxon>Pezizomycotina</taxon>
        <taxon>Dothideomycetes</taxon>
        <taxon>Dothideomycetes incertae sedis</taxon>
        <taxon>Botryosphaeriales</taxon>
        <taxon>Botryosphaeriaceae</taxon>
        <taxon>Macrophomina</taxon>
    </lineage>
</organism>
<accession>K2RNM8</accession>
<reference evidence="8 9" key="1">
    <citation type="journal article" date="2012" name="BMC Genomics">
        <title>Tools to kill: Genome of one of the most destructive plant pathogenic fungi Macrophomina phaseolina.</title>
        <authorList>
            <person name="Islam M.S."/>
            <person name="Haque M.S."/>
            <person name="Islam M.M."/>
            <person name="Emdad E.M."/>
            <person name="Halim A."/>
            <person name="Hossen Q.M.M."/>
            <person name="Hossain M.Z."/>
            <person name="Ahmed B."/>
            <person name="Rahim S."/>
            <person name="Rahman M.S."/>
            <person name="Alam M.M."/>
            <person name="Hou S."/>
            <person name="Wan X."/>
            <person name="Saito J.A."/>
            <person name="Alam M."/>
        </authorList>
    </citation>
    <scope>NUCLEOTIDE SEQUENCE [LARGE SCALE GENOMIC DNA]</scope>
    <source>
        <strain evidence="8 9">MS6</strain>
    </source>
</reference>
<dbReference type="InterPro" id="IPR056884">
    <property type="entry name" value="NPHP3-like_N"/>
</dbReference>
<dbReference type="PROSITE" id="PS50088">
    <property type="entry name" value="ANK_REPEAT"/>
    <property type="match status" value="8"/>
</dbReference>
<dbReference type="PANTHER" id="PTHR24166:SF48">
    <property type="entry name" value="PROTEIN VAPYRIN"/>
    <property type="match status" value="1"/>
</dbReference>
<evidence type="ECO:0000313" key="8">
    <source>
        <dbReference type="EMBL" id="EKG14407.1"/>
    </source>
</evidence>
<evidence type="ECO:0000313" key="9">
    <source>
        <dbReference type="Proteomes" id="UP000007129"/>
    </source>
</evidence>
<dbReference type="Pfam" id="PF24883">
    <property type="entry name" value="NPHP3_N"/>
    <property type="match status" value="1"/>
</dbReference>
<keyword evidence="4" id="KW-0862">Zinc</keyword>
<dbReference type="HOGENOM" id="CLU_000288_34_8_1"/>
<proteinExistence type="predicted"/>
<keyword evidence="5 6" id="KW-0040">ANK repeat</keyword>
<evidence type="ECO:0000256" key="3">
    <source>
        <dbReference type="ARBA" id="ARBA00022771"/>
    </source>
</evidence>
<dbReference type="InterPro" id="IPR054471">
    <property type="entry name" value="GPIID_WHD"/>
</dbReference>
<dbReference type="Pfam" id="PF00569">
    <property type="entry name" value="ZZ"/>
    <property type="match status" value="1"/>
</dbReference>
<dbReference type="EMBL" id="AHHD01000348">
    <property type="protein sequence ID" value="EKG14407.1"/>
    <property type="molecule type" value="Genomic_DNA"/>
</dbReference>
<gene>
    <name evidence="8" type="ORF">MPH_08396</name>
</gene>
<feature type="repeat" description="ANK" evidence="6">
    <location>
        <begin position="1022"/>
        <end position="1054"/>
    </location>
</feature>
<dbReference type="InterPro" id="IPR000433">
    <property type="entry name" value="Znf_ZZ"/>
</dbReference>
<dbReference type="InterPro" id="IPR027417">
    <property type="entry name" value="P-loop_NTPase"/>
</dbReference>
<dbReference type="SMART" id="SM00291">
    <property type="entry name" value="ZnF_ZZ"/>
    <property type="match status" value="1"/>
</dbReference>
<dbReference type="PANTHER" id="PTHR24166">
    <property type="entry name" value="ROLLING PEBBLES, ISOFORM B"/>
    <property type="match status" value="1"/>
</dbReference>
<feature type="repeat" description="ANK" evidence="6">
    <location>
        <begin position="851"/>
        <end position="883"/>
    </location>
</feature>
<comment type="caution">
    <text evidence="8">The sequence shown here is derived from an EMBL/GenBank/DDBJ whole genome shotgun (WGS) entry which is preliminary data.</text>
</comment>
<dbReference type="Gene3D" id="1.25.40.20">
    <property type="entry name" value="Ankyrin repeat-containing domain"/>
    <property type="match status" value="3"/>
</dbReference>
<keyword evidence="2" id="KW-0677">Repeat</keyword>
<dbReference type="Gene3D" id="3.40.50.300">
    <property type="entry name" value="P-loop containing nucleotide triphosphate hydrolases"/>
    <property type="match status" value="1"/>
</dbReference>
<dbReference type="InterPro" id="IPR029498">
    <property type="entry name" value="HeLo_dom"/>
</dbReference>
<feature type="repeat" description="ANK" evidence="6">
    <location>
        <begin position="1090"/>
        <end position="1122"/>
    </location>
</feature>
<evidence type="ECO:0000256" key="5">
    <source>
        <dbReference type="ARBA" id="ARBA00023043"/>
    </source>
</evidence>
<feature type="repeat" description="ANK" evidence="6">
    <location>
        <begin position="885"/>
        <end position="917"/>
    </location>
</feature>
<dbReference type="Pfam" id="PF22939">
    <property type="entry name" value="WHD_GPIID"/>
    <property type="match status" value="1"/>
</dbReference>
<keyword evidence="1" id="KW-0479">Metal-binding</keyword>
<dbReference type="Pfam" id="PF14479">
    <property type="entry name" value="HeLo"/>
    <property type="match status" value="1"/>
</dbReference>
<dbReference type="InterPro" id="IPR043145">
    <property type="entry name" value="Znf_ZZ_sf"/>
</dbReference>
<dbReference type="Gene3D" id="1.20.120.1020">
    <property type="entry name" value="Prion-inhibition and propagation, HeLo domain"/>
    <property type="match status" value="1"/>
</dbReference>
<dbReference type="CDD" id="cd02249">
    <property type="entry name" value="ZZ"/>
    <property type="match status" value="1"/>
</dbReference>
<dbReference type="InParanoid" id="K2RNM8"/>
<dbReference type="SUPFAM" id="SSF52540">
    <property type="entry name" value="P-loop containing nucleoside triphosphate hydrolases"/>
    <property type="match status" value="1"/>
</dbReference>
<keyword evidence="3" id="KW-0863">Zinc-finger</keyword>
<dbReference type="Pfam" id="PF12796">
    <property type="entry name" value="Ank_2"/>
    <property type="match status" value="4"/>
</dbReference>
<evidence type="ECO:0000256" key="2">
    <source>
        <dbReference type="ARBA" id="ARBA00022737"/>
    </source>
</evidence>
<dbReference type="InterPro" id="IPR036770">
    <property type="entry name" value="Ankyrin_rpt-contain_sf"/>
</dbReference>
<feature type="repeat" description="ANK" evidence="6">
    <location>
        <begin position="1160"/>
        <end position="1189"/>
    </location>
</feature>
<dbReference type="SUPFAM" id="SSF57850">
    <property type="entry name" value="RING/U-box"/>
    <property type="match status" value="1"/>
</dbReference>
<feature type="repeat" description="ANK" evidence="6">
    <location>
        <begin position="984"/>
        <end position="1016"/>
    </location>
</feature>
<evidence type="ECO:0000256" key="6">
    <source>
        <dbReference type="PROSITE-ProRule" id="PRU00023"/>
    </source>
</evidence>
<sequence length="1280" mass="142063">MDAAGLAVGLVGLPNDILDLHERWDSAKDFDSQYRQALNTWDHSRIRLHEWISYAGYDGESLSDDHHIRLDDPDVLAAVKNDFRSISDITNWLQRRQAKLPISPAYSDRSPSDFSTKFLMAPALGHGRNGRMRSSSPIRGFLSWATHGKQFTERVQSLAAIVGRLFDLLPPPGFLHTQIVKLENDTDESLGNEDALTVFPEVIRRLHDLQLDEHTRLQKFMLERREIDSWLNVPRVDQEYDMFVSSRVDGTCDWIFQNPAYLSWQSTAIQTGRVLWIHGPPGYGKTVLCARIVEVLKETSLLAYAFSSAYVQAGSKPDIVLRVWLSQLTRQSTIAHEVVWNHMTAPGAVGAVASRKEMQEALKSILHELPGCILTLDGLDEFERSGNSRGQLLETTKLAIAETDTRLLMVSRGDISSEMSIMKDCADPILHEYCLSDDDVKDDIVRFSNVVVDTKLPSQQANVRHALAHQMVEKAGGMFLWVRMQEPQLEDYKSRAALEKVISKMPKGLFSTYERTWREIHHLGDDDQERAFSILRWAIFAFRPLTVAELAVALLLEAETEVEEVDLLETPSITEEYINRGIKRVCGSFIEVRASELDDLPSSRTIHIVHTSAKDYLLLQRPGAAIEGAHTSLADVRAHHKALAMTCLRLVSNDAAWKLVDSEFRGYAAHEWPYHVRAAGGESPDITARIDQLFTRRPFCFESWRKLFFPEDDQAGGPLYYASMLNLSVTMRIVKDKQIGSLDEVGGAHGTALQATCAQGHEAAFELLLSWGADPNVIAGIHGTALICAIYYHRDKMATKLLDHRADPTLVVERDWKPTALHAAIFAKRPEMAELLLQRGAERSISVADRHGWTPLTAAVCDGSFEIVRALIDSNADPNIPHATSKRTALESAAVNGQMEIVRYLLEHHAEPNARNELGNTVLHITTIKGDLGMIQLLLDHGAKLDLVNRDGETPLVQAVLCKHAEAADLLLRSGSVTSSSTKYHRTPLHIASAHGDAAMVGLLLRYGADPTRTESPSGTGPGYTPLNLAAVAEHRAVVDLLLHSGQSIQVLYGARELETPVNRAAFHGHLRILELLFEGDPKGTSTDKYGRTAIHWAALGGSLDTFDYLIEKGFDPLAEDDARQTILHFAAASGSSSMVQKVLQFPGISGPTQTEAVWTPLHWASRRGDSALVRMLINAGATETSVQSSDPASSFTPWTIAEFHGNTGLISDPSCPLQKDDMPGLAACSNGFGCEGCQAEIFGPRFHCGTCFDFDYCFMCMPTLKHLHPERSWERIDQR</sequence>